<evidence type="ECO:0000256" key="7">
    <source>
        <dbReference type="ARBA" id="ARBA00022729"/>
    </source>
</evidence>
<dbReference type="PROSITE" id="PS00775">
    <property type="entry name" value="GLYCOSYL_HYDROL_F3"/>
    <property type="match status" value="1"/>
</dbReference>
<dbReference type="Pfam" id="PF01915">
    <property type="entry name" value="Glyco_hydro_3_C"/>
    <property type="match status" value="1"/>
</dbReference>
<feature type="signal peptide" evidence="15">
    <location>
        <begin position="1"/>
        <end position="19"/>
    </location>
</feature>
<protein>
    <recommendedName>
        <fullName evidence="5 14">beta-glucosidase</fullName>
        <ecNumber evidence="5 14">3.2.1.21</ecNumber>
    </recommendedName>
</protein>
<reference evidence="17 18" key="1">
    <citation type="journal article" date="2018" name="BMC Genomics">
        <title>Genomic evidence for intraspecific hybridization in a clonal and extremely halotolerant yeast.</title>
        <authorList>
            <person name="Gostincar C."/>
            <person name="Stajich J.E."/>
            <person name="Zupancic J."/>
            <person name="Zalar P."/>
            <person name="Gunde-Cimerman N."/>
        </authorList>
    </citation>
    <scope>NUCLEOTIDE SEQUENCE [LARGE SCALE GENOMIC DNA]</scope>
    <source>
        <strain evidence="17 18">EXF-6654</strain>
    </source>
</reference>
<gene>
    <name evidence="17" type="ORF">D0868_11377</name>
</gene>
<dbReference type="Proteomes" id="UP000282582">
    <property type="component" value="Unassembled WGS sequence"/>
</dbReference>
<dbReference type="SUPFAM" id="SSF51445">
    <property type="entry name" value="(Trans)glycosidases"/>
    <property type="match status" value="1"/>
</dbReference>
<keyword evidence="12 14" id="KW-0326">Glycosidase</keyword>
<dbReference type="GO" id="GO:0030245">
    <property type="term" value="P:cellulose catabolic process"/>
    <property type="evidence" value="ECO:0007669"/>
    <property type="project" value="UniProtKB-UniPathway"/>
</dbReference>
<organism evidence="17 18">
    <name type="scientific">Hortaea werneckii</name>
    <name type="common">Black yeast</name>
    <name type="synonym">Cladosporium werneckii</name>
    <dbReference type="NCBI Taxonomy" id="91943"/>
    <lineage>
        <taxon>Eukaryota</taxon>
        <taxon>Fungi</taxon>
        <taxon>Dikarya</taxon>
        <taxon>Ascomycota</taxon>
        <taxon>Pezizomycotina</taxon>
        <taxon>Dothideomycetes</taxon>
        <taxon>Dothideomycetidae</taxon>
        <taxon>Mycosphaerellales</taxon>
        <taxon>Teratosphaeriaceae</taxon>
        <taxon>Hortaea</taxon>
    </lineage>
</organism>
<evidence type="ECO:0000256" key="10">
    <source>
        <dbReference type="ARBA" id="ARBA00023180"/>
    </source>
</evidence>
<evidence type="ECO:0000256" key="12">
    <source>
        <dbReference type="ARBA" id="ARBA00023295"/>
    </source>
</evidence>
<dbReference type="PANTHER" id="PTHR42715">
    <property type="entry name" value="BETA-GLUCOSIDASE"/>
    <property type="match status" value="1"/>
</dbReference>
<dbReference type="InterPro" id="IPR050288">
    <property type="entry name" value="Cellulose_deg_GH3"/>
</dbReference>
<dbReference type="UniPathway" id="UPA00696"/>
<dbReference type="SUPFAM" id="SSF52279">
    <property type="entry name" value="Beta-D-glucan exohydrolase, C-terminal domain"/>
    <property type="match status" value="1"/>
</dbReference>
<evidence type="ECO:0000259" key="16">
    <source>
        <dbReference type="SMART" id="SM01217"/>
    </source>
</evidence>
<evidence type="ECO:0000256" key="13">
    <source>
        <dbReference type="ARBA" id="ARBA00023326"/>
    </source>
</evidence>
<dbReference type="InterPro" id="IPR019800">
    <property type="entry name" value="Glyco_hydro_3_AS"/>
</dbReference>
<dbReference type="InterPro" id="IPR026891">
    <property type="entry name" value="Fn3-like"/>
</dbReference>
<evidence type="ECO:0000256" key="14">
    <source>
        <dbReference type="RuleBase" id="RU361161"/>
    </source>
</evidence>
<dbReference type="InterPro" id="IPR001764">
    <property type="entry name" value="Glyco_hydro_3_N"/>
</dbReference>
<evidence type="ECO:0000256" key="5">
    <source>
        <dbReference type="ARBA" id="ARBA00012744"/>
    </source>
</evidence>
<evidence type="ECO:0000256" key="15">
    <source>
        <dbReference type="SAM" id="SignalP"/>
    </source>
</evidence>
<feature type="chain" id="PRO_5017950680" description="beta-glucosidase" evidence="15">
    <location>
        <begin position="20"/>
        <end position="790"/>
    </location>
</feature>
<dbReference type="Gene3D" id="3.20.20.300">
    <property type="entry name" value="Glycoside hydrolase, family 3, N-terminal domain"/>
    <property type="match status" value="3"/>
</dbReference>
<evidence type="ECO:0000256" key="4">
    <source>
        <dbReference type="ARBA" id="ARBA00005336"/>
    </source>
</evidence>
<comment type="caution">
    <text evidence="17">The sequence shown here is derived from an EMBL/GenBank/DDBJ whole genome shotgun (WGS) entry which is preliminary data.</text>
</comment>
<dbReference type="PANTHER" id="PTHR42715:SF5">
    <property type="entry name" value="BETA-GLUCOSIDASE M-RELATED"/>
    <property type="match status" value="1"/>
</dbReference>
<comment type="pathway">
    <text evidence="3 14">Glycan metabolism; cellulose degradation.</text>
</comment>
<name>A0A3M6XZW1_HORWE</name>
<comment type="subcellular location">
    <subcellularLocation>
        <location evidence="2">Secreted</location>
    </subcellularLocation>
</comment>
<dbReference type="GO" id="GO:0008422">
    <property type="term" value="F:beta-glucosidase activity"/>
    <property type="evidence" value="ECO:0007669"/>
    <property type="project" value="UniProtKB-EC"/>
</dbReference>
<dbReference type="InterPro" id="IPR036962">
    <property type="entry name" value="Glyco_hydro_3_N_sf"/>
</dbReference>
<dbReference type="InterPro" id="IPR036881">
    <property type="entry name" value="Glyco_hydro_3_C_sf"/>
</dbReference>
<evidence type="ECO:0000313" key="17">
    <source>
        <dbReference type="EMBL" id="RMX96076.1"/>
    </source>
</evidence>
<evidence type="ECO:0000256" key="11">
    <source>
        <dbReference type="ARBA" id="ARBA00023277"/>
    </source>
</evidence>
<dbReference type="Pfam" id="PF00933">
    <property type="entry name" value="Glyco_hydro_3"/>
    <property type="match status" value="1"/>
</dbReference>
<evidence type="ECO:0000256" key="9">
    <source>
        <dbReference type="ARBA" id="ARBA00023001"/>
    </source>
</evidence>
<evidence type="ECO:0000256" key="2">
    <source>
        <dbReference type="ARBA" id="ARBA00004613"/>
    </source>
</evidence>
<keyword evidence="9" id="KW-0136">Cellulose degradation</keyword>
<evidence type="ECO:0000256" key="1">
    <source>
        <dbReference type="ARBA" id="ARBA00000448"/>
    </source>
</evidence>
<evidence type="ECO:0000256" key="8">
    <source>
        <dbReference type="ARBA" id="ARBA00022801"/>
    </source>
</evidence>
<proteinExistence type="inferred from homology"/>
<keyword evidence="8 14" id="KW-0378">Hydrolase</keyword>
<dbReference type="AlphaFoldDB" id="A0A3M6XZW1"/>
<keyword evidence="10" id="KW-0325">Glycoprotein</keyword>
<comment type="similarity">
    <text evidence="4 14">Belongs to the glycosyl hydrolase 3 family.</text>
</comment>
<dbReference type="InterPro" id="IPR002772">
    <property type="entry name" value="Glyco_hydro_3_C"/>
</dbReference>
<dbReference type="InterPro" id="IPR013783">
    <property type="entry name" value="Ig-like_fold"/>
</dbReference>
<keyword evidence="6" id="KW-0964">Secreted</keyword>
<keyword evidence="7 15" id="KW-0732">Signal</keyword>
<feature type="domain" description="Fibronectin type III-like" evidence="16">
    <location>
        <begin position="711"/>
        <end position="778"/>
    </location>
</feature>
<keyword evidence="11 14" id="KW-0119">Carbohydrate metabolism</keyword>
<dbReference type="Pfam" id="PF14310">
    <property type="entry name" value="Fn3-like"/>
    <property type="match status" value="1"/>
</dbReference>
<dbReference type="Gene3D" id="3.40.50.1700">
    <property type="entry name" value="Glycoside hydrolase family 3 C-terminal domain"/>
    <property type="match status" value="1"/>
</dbReference>
<dbReference type="SMART" id="SM01217">
    <property type="entry name" value="Fn3_like"/>
    <property type="match status" value="1"/>
</dbReference>
<keyword evidence="13 14" id="KW-0624">Polysaccharide degradation</keyword>
<dbReference type="GO" id="GO:0005576">
    <property type="term" value="C:extracellular region"/>
    <property type="evidence" value="ECO:0007669"/>
    <property type="project" value="UniProtKB-SubCell"/>
</dbReference>
<dbReference type="InterPro" id="IPR017853">
    <property type="entry name" value="GH"/>
</dbReference>
<evidence type="ECO:0000256" key="3">
    <source>
        <dbReference type="ARBA" id="ARBA00004987"/>
    </source>
</evidence>
<evidence type="ECO:0000313" key="18">
    <source>
        <dbReference type="Proteomes" id="UP000282582"/>
    </source>
</evidence>
<dbReference type="EC" id="3.2.1.21" evidence="5 14"/>
<comment type="catalytic activity">
    <reaction evidence="1 14">
        <text>Hydrolysis of terminal, non-reducing beta-D-glucosyl residues with release of beta-D-glucose.</text>
        <dbReference type="EC" id="3.2.1.21"/>
    </reaction>
</comment>
<dbReference type="EMBL" id="QWIK01001265">
    <property type="protein sequence ID" value="RMX96076.1"/>
    <property type="molecule type" value="Genomic_DNA"/>
</dbReference>
<accession>A0A3M6XZW1</accession>
<evidence type="ECO:0000256" key="6">
    <source>
        <dbReference type="ARBA" id="ARBA00022525"/>
    </source>
</evidence>
<sequence length="790" mass="84920">MRYLPLSLATAALLRATTAQKPLNESDILGTLDTLLNSLDGSVGNSTIDDVYSYVSDQAQAGLQAVLKYISPEQYWSYGRSPPVYPTPVGGSDPAWEEAYAQASALVAELNYTQLASLTLGSSDTRGCSGFIDPVAGFAGMCLQDNENGVRGTEQSSGFPSQLSIGASWNRSLALERAQFLGRFSNDPYLSGQLIAPTVTGIQESVIACVKHWLFNEQETNRNPFAFGFLGYFGNQAVSSNVDDRTTHELYMWPKLMNGLLKTELGFQGFVVSDWYAVHTGIAANEAGLDMVMPSSSFLTPESLAEAVNNGSISAERLTDQATRILAAWYRFAELEEPGLNQHEGTNAQTEDVKSTLLQGAIEGHVLVKNTKGALPLDPSSTDTLNLFGYDAIGGLNTSAEGFGLYDVGLANTQKYKDGRLFTFIDYYLQAGDILPDPHAGPQIALDGTVLSGGGSGAVKVAWSISAHDALASRARTWNQTLHTQFLGQKPTVKAPGAPCIVMINAQSSEGWDRSGIRDEYSDTLVQNVASQCKNTIVVIHNAGVRLVDTWIESPNVTAVIFAHVPGQMNGEALAAILYGEQSPSGRLPYTVAKTESDYGDLLSPSLPSAETPLYPQSSFDEGLFIDYKHFIQQDITPRYPFGYGLTYSTFTYSNLSIRLAEGATTSPLPPTFQSSNTTTTLPQGGNPALFAHLATITVQITNTGAVAAAEVAQLYIEVASSNLPLALRGFEKRLLSPGETGTFSFPLRRKDLSVWDVGQQDWVLSKGPHGVKVGKSVGEILVEGTLDLE</sequence>
<dbReference type="Gene3D" id="2.60.40.10">
    <property type="entry name" value="Immunoglobulins"/>
    <property type="match status" value="1"/>
</dbReference>